<feature type="compositionally biased region" description="Basic residues" evidence="1">
    <location>
        <begin position="306"/>
        <end position="317"/>
    </location>
</feature>
<gene>
    <name evidence="3" type="ORF">QYT958_LOCUS17413</name>
    <name evidence="2" type="ORF">UJA718_LOCUS35716</name>
</gene>
<reference evidence="3" key="1">
    <citation type="submission" date="2021-02" db="EMBL/GenBank/DDBJ databases">
        <authorList>
            <person name="Nowell W R."/>
        </authorList>
    </citation>
    <scope>NUCLEOTIDE SEQUENCE</scope>
</reference>
<evidence type="ECO:0000256" key="1">
    <source>
        <dbReference type="SAM" id="MobiDB-lite"/>
    </source>
</evidence>
<feature type="compositionally biased region" description="Polar residues" evidence="1">
    <location>
        <begin position="210"/>
        <end position="219"/>
    </location>
</feature>
<evidence type="ECO:0000313" key="5">
    <source>
        <dbReference type="Proteomes" id="UP000663873"/>
    </source>
</evidence>
<dbReference type="Proteomes" id="UP000663848">
    <property type="component" value="Unassembled WGS sequence"/>
</dbReference>
<name>A0A821I225_9BILA</name>
<protein>
    <submittedName>
        <fullName evidence="3">Uncharacterized protein</fullName>
    </submittedName>
</protein>
<dbReference type="Proteomes" id="UP000663873">
    <property type="component" value="Unassembled WGS sequence"/>
</dbReference>
<evidence type="ECO:0000313" key="4">
    <source>
        <dbReference type="Proteomes" id="UP000663848"/>
    </source>
</evidence>
<feature type="compositionally biased region" description="Acidic residues" evidence="1">
    <location>
        <begin position="284"/>
        <end position="299"/>
    </location>
</feature>
<dbReference type="EMBL" id="CAJOBR010002633">
    <property type="protein sequence ID" value="CAF4694708.1"/>
    <property type="molecule type" value="Genomic_DNA"/>
</dbReference>
<feature type="region of interest" description="Disordered" evidence="1">
    <location>
        <begin position="159"/>
        <end position="326"/>
    </location>
</feature>
<proteinExistence type="predicted"/>
<dbReference type="EMBL" id="CAJOBP010033701">
    <property type="protein sequence ID" value="CAF4690333.1"/>
    <property type="molecule type" value="Genomic_DNA"/>
</dbReference>
<feature type="compositionally biased region" description="Gly residues" evidence="1">
    <location>
        <begin position="178"/>
        <end position="205"/>
    </location>
</feature>
<accession>A0A821I225</accession>
<feature type="non-terminal residue" evidence="3">
    <location>
        <position position="326"/>
    </location>
</feature>
<organism evidence="3 4">
    <name type="scientific">Rotaria socialis</name>
    <dbReference type="NCBI Taxonomy" id="392032"/>
    <lineage>
        <taxon>Eukaryota</taxon>
        <taxon>Metazoa</taxon>
        <taxon>Spiralia</taxon>
        <taxon>Gnathifera</taxon>
        <taxon>Rotifera</taxon>
        <taxon>Eurotatoria</taxon>
        <taxon>Bdelloidea</taxon>
        <taxon>Philodinida</taxon>
        <taxon>Philodinidae</taxon>
        <taxon>Rotaria</taxon>
    </lineage>
</organism>
<keyword evidence="5" id="KW-1185">Reference proteome</keyword>
<sequence>MTAVLHQPNLTEGLTLLGWRLKRDAEIRERKDESNFECEVEPTSTSYAAFEYMSTTDDGYDPYAGLNIDLCLEVDAIDLNNTSQQTNDDYDPYEVFMRMNTRRTVTGRERAPLALLPSHSTTTAPLVNNYRYYNFADDDTPVKYPLAIGHIDRRLKQQNIRGGFTSRSSFDEDRRSRGGGVVSGGGVGGNGGGGGGGSSSSGIGGMSNRPVIQSSSSTAPPYRQPSAIIPRRGGLLQSYSSTRGNNPQIRRNIPPPPRLYPRSEYPPSASSKRVTFRHSNDFNSGDDFEEDEEDDDSLEGDLHQPIVRRNKPPRRTAARIAVQRFR</sequence>
<dbReference type="AlphaFoldDB" id="A0A821I225"/>
<evidence type="ECO:0000313" key="3">
    <source>
        <dbReference type="EMBL" id="CAF4694708.1"/>
    </source>
</evidence>
<comment type="caution">
    <text evidence="3">The sequence shown here is derived from an EMBL/GenBank/DDBJ whole genome shotgun (WGS) entry which is preliminary data.</text>
</comment>
<evidence type="ECO:0000313" key="2">
    <source>
        <dbReference type="EMBL" id="CAF4690333.1"/>
    </source>
</evidence>